<dbReference type="AlphaFoldDB" id="A0A9D9N7H5"/>
<evidence type="ECO:0000259" key="12">
    <source>
        <dbReference type="PROSITE" id="PS51177"/>
    </source>
</evidence>
<evidence type="ECO:0000256" key="1">
    <source>
        <dbReference type="ARBA" id="ARBA00000968"/>
    </source>
</evidence>
<dbReference type="NCBIfam" id="NF006767">
    <property type="entry name" value="PRK09289.1"/>
    <property type="match status" value="1"/>
</dbReference>
<evidence type="ECO:0000256" key="8">
    <source>
        <dbReference type="ARBA" id="ARBA00022679"/>
    </source>
</evidence>
<evidence type="ECO:0000256" key="11">
    <source>
        <dbReference type="PROSITE-ProRule" id="PRU00524"/>
    </source>
</evidence>
<dbReference type="PIRSF" id="PIRSF000498">
    <property type="entry name" value="Riboflavin_syn_A"/>
    <property type="match status" value="1"/>
</dbReference>
<name>A0A9D9N7H5_9FIRM</name>
<feature type="domain" description="Lumazine-binding" evidence="12">
    <location>
        <begin position="97"/>
        <end position="193"/>
    </location>
</feature>
<dbReference type="Proteomes" id="UP000823618">
    <property type="component" value="Unassembled WGS sequence"/>
</dbReference>
<keyword evidence="8 13" id="KW-0808">Transferase</keyword>
<sequence length="218" mass="24296">MFTGLVEETGKFLGIKRGHHGAVITIEASKILEGLKLGDSIAVNGTCLTIVDFTKRTISADIMPETWERCSMSQLKIGERVNLERAMAANGRFGGHIVSGHIDGVGIIKRIQKEDNAVWYTIEAKEKILHYIVEKGSIAIDGISLTVAKVEEKTFFVSVIPHTISNTNLWQRQVGDIVNLENDCIGKYVEKFLLHSKQWKGDEKKKTITATFLKEHGF</sequence>
<comment type="pathway">
    <text evidence="3">Cofactor biosynthesis; riboflavin biosynthesis; riboflavin from 2-hydroxy-3-oxobutyl phosphate and 5-amino-6-(D-ribitylamino)uracil: step 2/2.</text>
</comment>
<proteinExistence type="predicted"/>
<evidence type="ECO:0000313" key="13">
    <source>
        <dbReference type="EMBL" id="MBO8463010.1"/>
    </source>
</evidence>
<reference evidence="13" key="1">
    <citation type="submission" date="2020-10" db="EMBL/GenBank/DDBJ databases">
        <authorList>
            <person name="Gilroy R."/>
        </authorList>
    </citation>
    <scope>NUCLEOTIDE SEQUENCE</scope>
    <source>
        <strain evidence="13">E3-2379</strain>
    </source>
</reference>
<evidence type="ECO:0000313" key="14">
    <source>
        <dbReference type="Proteomes" id="UP000823618"/>
    </source>
</evidence>
<comment type="catalytic activity">
    <reaction evidence="1">
        <text>2 6,7-dimethyl-8-(1-D-ribityl)lumazine + H(+) = 5-amino-6-(D-ribitylamino)uracil + riboflavin</text>
        <dbReference type="Rhea" id="RHEA:20772"/>
        <dbReference type="ChEBI" id="CHEBI:15378"/>
        <dbReference type="ChEBI" id="CHEBI:15934"/>
        <dbReference type="ChEBI" id="CHEBI:57986"/>
        <dbReference type="ChEBI" id="CHEBI:58201"/>
        <dbReference type="EC" id="2.5.1.9"/>
    </reaction>
</comment>
<dbReference type="NCBIfam" id="NF009566">
    <property type="entry name" value="PRK13020.1"/>
    <property type="match status" value="1"/>
</dbReference>
<dbReference type="FunFam" id="2.40.30.20:FF:000003">
    <property type="entry name" value="Riboflavin synthase, alpha subunit"/>
    <property type="match status" value="1"/>
</dbReference>
<organism evidence="13 14">
    <name type="scientific">Candidatus Scybalomonas excrementavium</name>
    <dbReference type="NCBI Taxonomy" id="2840943"/>
    <lineage>
        <taxon>Bacteria</taxon>
        <taxon>Bacillati</taxon>
        <taxon>Bacillota</taxon>
        <taxon>Clostridia</taxon>
        <taxon>Lachnospirales</taxon>
        <taxon>Lachnospiraceae</taxon>
        <taxon>Lachnospiraceae incertae sedis</taxon>
        <taxon>Candidatus Scybalomonas</taxon>
    </lineage>
</organism>
<dbReference type="Gene3D" id="2.40.30.20">
    <property type="match status" value="2"/>
</dbReference>
<dbReference type="GO" id="GO:0004746">
    <property type="term" value="F:riboflavin synthase activity"/>
    <property type="evidence" value="ECO:0007669"/>
    <property type="project" value="UniProtKB-UniRule"/>
</dbReference>
<evidence type="ECO:0000256" key="9">
    <source>
        <dbReference type="ARBA" id="ARBA00022737"/>
    </source>
</evidence>
<dbReference type="FunFam" id="2.40.30.20:FF:000004">
    <property type="entry name" value="Riboflavin synthase, alpha subunit"/>
    <property type="match status" value="1"/>
</dbReference>
<dbReference type="EMBL" id="JADIML010000102">
    <property type="protein sequence ID" value="MBO8463010.1"/>
    <property type="molecule type" value="Genomic_DNA"/>
</dbReference>
<keyword evidence="9" id="KW-0677">Repeat</keyword>
<evidence type="ECO:0000256" key="6">
    <source>
        <dbReference type="ARBA" id="ARBA00013950"/>
    </source>
</evidence>
<comment type="function">
    <text evidence="2">Catalyzes the dismutation of two molecules of 6,7-dimethyl-8-ribityllumazine, resulting in the formation of riboflavin and 5-amino-6-(D-ribitylamino)uracil.</text>
</comment>
<dbReference type="NCBIfam" id="TIGR00187">
    <property type="entry name" value="ribE"/>
    <property type="match status" value="1"/>
</dbReference>
<comment type="subunit">
    <text evidence="4">Homotrimer.</text>
</comment>
<evidence type="ECO:0000256" key="3">
    <source>
        <dbReference type="ARBA" id="ARBA00004887"/>
    </source>
</evidence>
<comment type="caution">
    <text evidence="13">The sequence shown here is derived from an EMBL/GenBank/DDBJ whole genome shotgun (WGS) entry which is preliminary data.</text>
</comment>
<evidence type="ECO:0000256" key="10">
    <source>
        <dbReference type="NCBIfam" id="TIGR00187"/>
    </source>
</evidence>
<feature type="domain" description="Lumazine-binding" evidence="12">
    <location>
        <begin position="1"/>
        <end position="96"/>
    </location>
</feature>
<gene>
    <name evidence="13" type="primary">ribE</name>
    <name evidence="13" type="ORF">IAC13_03660</name>
</gene>
<dbReference type="EC" id="2.5.1.9" evidence="5 10"/>
<reference evidence="13" key="2">
    <citation type="journal article" date="2021" name="PeerJ">
        <title>Extensive microbial diversity within the chicken gut microbiome revealed by metagenomics and culture.</title>
        <authorList>
            <person name="Gilroy R."/>
            <person name="Ravi A."/>
            <person name="Getino M."/>
            <person name="Pursley I."/>
            <person name="Horton D.L."/>
            <person name="Alikhan N.F."/>
            <person name="Baker D."/>
            <person name="Gharbi K."/>
            <person name="Hall N."/>
            <person name="Watson M."/>
            <person name="Adriaenssens E.M."/>
            <person name="Foster-Nyarko E."/>
            <person name="Jarju S."/>
            <person name="Secka A."/>
            <person name="Antonio M."/>
            <person name="Oren A."/>
            <person name="Chaudhuri R.R."/>
            <person name="La Ragione R."/>
            <person name="Hildebrand F."/>
            <person name="Pallen M.J."/>
        </authorList>
    </citation>
    <scope>NUCLEOTIDE SEQUENCE</scope>
    <source>
        <strain evidence="13">E3-2379</strain>
    </source>
</reference>
<dbReference type="PANTHER" id="PTHR21098:SF12">
    <property type="entry name" value="RIBOFLAVIN SYNTHASE"/>
    <property type="match status" value="1"/>
</dbReference>
<evidence type="ECO:0000256" key="2">
    <source>
        <dbReference type="ARBA" id="ARBA00002803"/>
    </source>
</evidence>
<evidence type="ECO:0000256" key="7">
    <source>
        <dbReference type="ARBA" id="ARBA00022619"/>
    </source>
</evidence>
<accession>A0A9D9N7H5</accession>
<dbReference type="GO" id="GO:0009231">
    <property type="term" value="P:riboflavin biosynthetic process"/>
    <property type="evidence" value="ECO:0007669"/>
    <property type="project" value="UniProtKB-KW"/>
</dbReference>
<feature type="repeat" description="Lumazine-binding" evidence="11">
    <location>
        <begin position="1"/>
        <end position="96"/>
    </location>
</feature>
<dbReference type="InterPro" id="IPR017938">
    <property type="entry name" value="Riboflavin_synthase-like_b-brl"/>
</dbReference>
<evidence type="ECO:0000256" key="4">
    <source>
        <dbReference type="ARBA" id="ARBA00011233"/>
    </source>
</evidence>
<dbReference type="InterPro" id="IPR001783">
    <property type="entry name" value="Lumazine-bd"/>
</dbReference>
<feature type="repeat" description="Lumazine-binding" evidence="11">
    <location>
        <begin position="97"/>
        <end position="193"/>
    </location>
</feature>
<dbReference type="Pfam" id="PF00677">
    <property type="entry name" value="Lum_binding"/>
    <property type="match status" value="2"/>
</dbReference>
<protein>
    <recommendedName>
        <fullName evidence="6 10">Riboflavin synthase</fullName>
        <ecNumber evidence="5 10">2.5.1.9</ecNumber>
    </recommendedName>
</protein>
<dbReference type="PANTHER" id="PTHR21098">
    <property type="entry name" value="RIBOFLAVIN SYNTHASE ALPHA CHAIN"/>
    <property type="match status" value="1"/>
</dbReference>
<dbReference type="InterPro" id="IPR023366">
    <property type="entry name" value="ATP_synth_asu-like_sf"/>
</dbReference>
<dbReference type="CDD" id="cd00402">
    <property type="entry name" value="Riboflavin_synthase_like"/>
    <property type="match status" value="1"/>
</dbReference>
<evidence type="ECO:0000256" key="5">
    <source>
        <dbReference type="ARBA" id="ARBA00012827"/>
    </source>
</evidence>
<dbReference type="PROSITE" id="PS51177">
    <property type="entry name" value="LUMAZINE_BIND"/>
    <property type="match status" value="2"/>
</dbReference>
<dbReference type="InterPro" id="IPR026017">
    <property type="entry name" value="Lumazine-bd_dom"/>
</dbReference>
<dbReference type="SUPFAM" id="SSF63380">
    <property type="entry name" value="Riboflavin synthase domain-like"/>
    <property type="match status" value="2"/>
</dbReference>
<keyword evidence="7" id="KW-0686">Riboflavin biosynthesis</keyword>